<dbReference type="NCBIfam" id="NF009150">
    <property type="entry name" value="PRK12497.1-3"/>
    <property type="match status" value="1"/>
</dbReference>
<dbReference type="PANTHER" id="PTHR34039">
    <property type="entry name" value="UPF0102 PROTEIN YRAN"/>
    <property type="match status" value="1"/>
</dbReference>
<dbReference type="Gene3D" id="3.40.1350.10">
    <property type="match status" value="1"/>
</dbReference>
<dbReference type="CDD" id="cd20736">
    <property type="entry name" value="PoNe_Nuclease"/>
    <property type="match status" value="1"/>
</dbReference>
<evidence type="ECO:0000256" key="2">
    <source>
        <dbReference type="HAMAP-Rule" id="MF_00048"/>
    </source>
</evidence>
<comment type="similarity">
    <text evidence="1 2">Belongs to the UPF0102 family.</text>
</comment>
<dbReference type="AlphaFoldDB" id="A0A1G1XWV1"/>
<reference evidence="3 4" key="1">
    <citation type="journal article" date="2016" name="Nat. Commun.">
        <title>Thousands of microbial genomes shed light on interconnected biogeochemical processes in an aquifer system.</title>
        <authorList>
            <person name="Anantharaman K."/>
            <person name="Brown C.T."/>
            <person name="Hug L.A."/>
            <person name="Sharon I."/>
            <person name="Castelle C.J."/>
            <person name="Probst A.J."/>
            <person name="Thomas B.C."/>
            <person name="Singh A."/>
            <person name="Wilkins M.J."/>
            <person name="Karaoz U."/>
            <person name="Brodie E.L."/>
            <person name="Williams K.H."/>
            <person name="Hubbard S.S."/>
            <person name="Banfield J.F."/>
        </authorList>
    </citation>
    <scope>NUCLEOTIDE SEQUENCE [LARGE SCALE GENOMIC DNA]</scope>
</reference>
<dbReference type="NCBIfam" id="NF009154">
    <property type="entry name" value="PRK12497.3-3"/>
    <property type="match status" value="1"/>
</dbReference>
<gene>
    <name evidence="3" type="ORF">A2731_02300</name>
</gene>
<dbReference type="SUPFAM" id="SSF52980">
    <property type="entry name" value="Restriction endonuclease-like"/>
    <property type="match status" value="1"/>
</dbReference>
<proteinExistence type="inferred from homology"/>
<comment type="caution">
    <text evidence="3">The sequence shown here is derived from an EMBL/GenBank/DDBJ whole genome shotgun (WGS) entry which is preliminary data.</text>
</comment>
<dbReference type="STRING" id="1797533.A2731_02300"/>
<sequence length="128" mass="14965">MSNNKKIGKSGERIAKWYFKNRGYQILETNYHTRQGEIDIICKKDMELVFVEVKTRTSTSFGYPEQAINEQKQKHLAEAIEKFVSEYQGQIELIRIDAICIQLNSHGKASIKHFENIIQDTNHNDFEN</sequence>
<dbReference type="PANTHER" id="PTHR34039:SF1">
    <property type="entry name" value="UPF0102 PROTEIN YRAN"/>
    <property type="match status" value="1"/>
</dbReference>
<evidence type="ECO:0000256" key="1">
    <source>
        <dbReference type="ARBA" id="ARBA00006738"/>
    </source>
</evidence>
<evidence type="ECO:0000313" key="4">
    <source>
        <dbReference type="Proteomes" id="UP000176241"/>
    </source>
</evidence>
<organism evidence="3 4">
    <name type="scientific">Candidatus Buchananbacteria bacterium RIFCSPHIGHO2_01_FULL_39_8</name>
    <dbReference type="NCBI Taxonomy" id="1797533"/>
    <lineage>
        <taxon>Bacteria</taxon>
        <taxon>Candidatus Buchananiibacteriota</taxon>
    </lineage>
</organism>
<evidence type="ECO:0000313" key="3">
    <source>
        <dbReference type="EMBL" id="OGY44549.1"/>
    </source>
</evidence>
<dbReference type="HAMAP" id="MF_00048">
    <property type="entry name" value="UPF0102"/>
    <property type="match status" value="1"/>
</dbReference>
<dbReference type="GO" id="GO:0003676">
    <property type="term" value="F:nucleic acid binding"/>
    <property type="evidence" value="ECO:0007669"/>
    <property type="project" value="InterPro"/>
</dbReference>
<protein>
    <recommendedName>
        <fullName evidence="2">UPF0102 protein A2731_02300</fullName>
    </recommendedName>
</protein>
<dbReference type="Pfam" id="PF02021">
    <property type="entry name" value="UPF0102"/>
    <property type="match status" value="1"/>
</dbReference>
<accession>A0A1G1XWV1</accession>
<name>A0A1G1XWV1_9BACT</name>
<dbReference type="InterPro" id="IPR011856">
    <property type="entry name" value="tRNA_endonuc-like_dom_sf"/>
</dbReference>
<dbReference type="InterPro" id="IPR011335">
    <property type="entry name" value="Restrct_endonuc-II-like"/>
</dbReference>
<dbReference type="EMBL" id="MHIC01000027">
    <property type="protein sequence ID" value="OGY44549.1"/>
    <property type="molecule type" value="Genomic_DNA"/>
</dbReference>
<dbReference type="InterPro" id="IPR003509">
    <property type="entry name" value="UPF0102_YraN-like"/>
</dbReference>
<dbReference type="Proteomes" id="UP000176241">
    <property type="component" value="Unassembled WGS sequence"/>
</dbReference>